<proteinExistence type="predicted"/>
<dbReference type="InterPro" id="IPR020476">
    <property type="entry name" value="Nudix_hydrolase"/>
</dbReference>
<dbReference type="OrthoDB" id="9804442at2"/>
<evidence type="ECO:0000313" key="4">
    <source>
        <dbReference type="EMBL" id="QDY78300.1"/>
    </source>
</evidence>
<evidence type="ECO:0000313" key="5">
    <source>
        <dbReference type="Proteomes" id="UP000320580"/>
    </source>
</evidence>
<dbReference type="CDD" id="cd02883">
    <property type="entry name" value="NUDIX_Hydrolase"/>
    <property type="match status" value="1"/>
</dbReference>
<dbReference type="Pfam" id="PF00293">
    <property type="entry name" value="NUDIX"/>
    <property type="match status" value="1"/>
</dbReference>
<dbReference type="InterPro" id="IPR000086">
    <property type="entry name" value="NUDIX_hydrolase_dom"/>
</dbReference>
<keyword evidence="2 4" id="KW-0378">Hydrolase</keyword>
<reference evidence="4 5" key="1">
    <citation type="submission" date="2019-07" db="EMBL/GenBank/DDBJ databases">
        <authorList>
            <person name="Zhu P."/>
        </authorList>
    </citation>
    <scope>NUCLEOTIDE SEQUENCE [LARGE SCALE GENOMIC DNA]</scope>
    <source>
        <strain evidence="4 5">SSL-25</strain>
    </source>
</reference>
<name>A0A5B8JKG8_9ACTN</name>
<dbReference type="AlphaFoldDB" id="A0A5B8JKG8"/>
<dbReference type="KEGG" id="sqz:FQU76_19405"/>
<dbReference type="EMBL" id="CP042266">
    <property type="protein sequence ID" value="QDY78300.1"/>
    <property type="molecule type" value="Genomic_DNA"/>
</dbReference>
<dbReference type="InterPro" id="IPR015797">
    <property type="entry name" value="NUDIX_hydrolase-like_dom_sf"/>
</dbReference>
<dbReference type="PANTHER" id="PTHR43046">
    <property type="entry name" value="GDP-MANNOSE MANNOSYL HYDROLASE"/>
    <property type="match status" value="1"/>
</dbReference>
<comment type="cofactor">
    <cofactor evidence="1">
        <name>Mg(2+)</name>
        <dbReference type="ChEBI" id="CHEBI:18420"/>
    </cofactor>
</comment>
<evidence type="ECO:0000256" key="2">
    <source>
        <dbReference type="ARBA" id="ARBA00022801"/>
    </source>
</evidence>
<sequence length="136" mass="14842">MTHPVPSPTGIAAAVITRADGRVLIVRRRVPEGELLWQFPGGKIEEGESAEEAAVREARQETALKVSAALRIGSRLHPQTGRYITYIGCTPISGRARVAAPREISRIAWIEPKELDHHIGGVFETVRLHLGLTPTP</sequence>
<protein>
    <submittedName>
        <fullName evidence="4">NUDIX hydrolase</fullName>
    </submittedName>
</protein>
<dbReference type="RefSeq" id="WP_146481618.1">
    <property type="nucleotide sequence ID" value="NZ_CP042266.1"/>
</dbReference>
<dbReference type="SUPFAM" id="SSF55811">
    <property type="entry name" value="Nudix"/>
    <property type="match status" value="1"/>
</dbReference>
<dbReference type="PANTHER" id="PTHR43046:SF14">
    <property type="entry name" value="MUTT_NUDIX FAMILY PROTEIN"/>
    <property type="match status" value="1"/>
</dbReference>
<accession>A0A5B8JKG8</accession>
<gene>
    <name evidence="4" type="ORF">FQU76_19405</name>
</gene>
<evidence type="ECO:0000256" key="1">
    <source>
        <dbReference type="ARBA" id="ARBA00001946"/>
    </source>
</evidence>
<evidence type="ECO:0000259" key="3">
    <source>
        <dbReference type="PROSITE" id="PS51462"/>
    </source>
</evidence>
<dbReference type="Gene3D" id="3.90.79.10">
    <property type="entry name" value="Nucleoside Triphosphate Pyrophosphohydrolase"/>
    <property type="match status" value="1"/>
</dbReference>
<dbReference type="Proteomes" id="UP000320580">
    <property type="component" value="Chromosome"/>
</dbReference>
<dbReference type="PROSITE" id="PS51462">
    <property type="entry name" value="NUDIX"/>
    <property type="match status" value="1"/>
</dbReference>
<feature type="domain" description="Nudix hydrolase" evidence="3">
    <location>
        <begin position="6"/>
        <end position="136"/>
    </location>
</feature>
<keyword evidence="5" id="KW-1185">Reference proteome</keyword>
<organism evidence="4 5">
    <name type="scientific">Streptomyces qinzhouensis</name>
    <dbReference type="NCBI Taxonomy" id="2599401"/>
    <lineage>
        <taxon>Bacteria</taxon>
        <taxon>Bacillati</taxon>
        <taxon>Actinomycetota</taxon>
        <taxon>Actinomycetes</taxon>
        <taxon>Kitasatosporales</taxon>
        <taxon>Streptomycetaceae</taxon>
        <taxon>Streptomyces</taxon>
    </lineage>
</organism>
<dbReference type="GO" id="GO:0016787">
    <property type="term" value="F:hydrolase activity"/>
    <property type="evidence" value="ECO:0007669"/>
    <property type="project" value="UniProtKB-KW"/>
</dbReference>
<dbReference type="PRINTS" id="PR00502">
    <property type="entry name" value="NUDIXFAMILY"/>
</dbReference>